<evidence type="ECO:0000256" key="1">
    <source>
        <dbReference type="SAM" id="SignalP"/>
    </source>
</evidence>
<feature type="chain" id="PRO_5026937873" evidence="1">
    <location>
        <begin position="39"/>
        <end position="91"/>
    </location>
</feature>
<feature type="signal peptide" evidence="1">
    <location>
        <begin position="1"/>
        <end position="38"/>
    </location>
</feature>
<sequence>MVQQDMVHRMVARLSMKSSLAAPLILLLMSVLMSKGQTLPCQLLVISSMALPTSILEESVQLCMGRMDVLYVIHYRLMGMEKRREMRQVTL</sequence>
<protein>
    <submittedName>
        <fullName evidence="2">Uncharacterized protein</fullName>
    </submittedName>
</protein>
<keyword evidence="1" id="KW-0732">Signal</keyword>
<gene>
    <name evidence="2" type="ORF">SVIM_LOCUS148185</name>
</gene>
<name>A0A6N2L0X4_SALVM</name>
<dbReference type="AlphaFoldDB" id="A0A6N2L0X4"/>
<organism evidence="2">
    <name type="scientific">Salix viminalis</name>
    <name type="common">Common osier</name>
    <name type="synonym">Basket willow</name>
    <dbReference type="NCBI Taxonomy" id="40686"/>
    <lineage>
        <taxon>Eukaryota</taxon>
        <taxon>Viridiplantae</taxon>
        <taxon>Streptophyta</taxon>
        <taxon>Embryophyta</taxon>
        <taxon>Tracheophyta</taxon>
        <taxon>Spermatophyta</taxon>
        <taxon>Magnoliopsida</taxon>
        <taxon>eudicotyledons</taxon>
        <taxon>Gunneridae</taxon>
        <taxon>Pentapetalae</taxon>
        <taxon>rosids</taxon>
        <taxon>fabids</taxon>
        <taxon>Malpighiales</taxon>
        <taxon>Salicaceae</taxon>
        <taxon>Saliceae</taxon>
        <taxon>Salix</taxon>
    </lineage>
</organism>
<reference evidence="2" key="1">
    <citation type="submission" date="2019-03" db="EMBL/GenBank/DDBJ databases">
        <authorList>
            <person name="Mank J."/>
            <person name="Almeida P."/>
        </authorList>
    </citation>
    <scope>NUCLEOTIDE SEQUENCE</scope>
    <source>
        <strain evidence="2">78183</strain>
    </source>
</reference>
<dbReference type="EMBL" id="CAADRP010000868">
    <property type="protein sequence ID" value="VFU32981.1"/>
    <property type="molecule type" value="Genomic_DNA"/>
</dbReference>
<accession>A0A6N2L0X4</accession>
<proteinExistence type="predicted"/>
<evidence type="ECO:0000313" key="2">
    <source>
        <dbReference type="EMBL" id="VFU32981.1"/>
    </source>
</evidence>